<reference evidence="2" key="2">
    <citation type="submission" date="2013-12" db="EMBL/GenBank/DDBJ databases">
        <authorList>
            <person name="Yu Y."/>
            <person name="Lee S."/>
            <person name="de Baynast K."/>
            <person name="Wissotski M."/>
            <person name="Liu L."/>
            <person name="Talag J."/>
            <person name="Goicoechea J."/>
            <person name="Angelova A."/>
            <person name="Jetty R."/>
            <person name="Kudrna D."/>
            <person name="Golser W."/>
            <person name="Rivera L."/>
            <person name="Zhang J."/>
            <person name="Wing R."/>
        </authorList>
    </citation>
    <scope>NUCLEOTIDE SEQUENCE</scope>
</reference>
<protein>
    <submittedName>
        <fullName evidence="1">Uncharacterized protein</fullName>
    </submittedName>
</protein>
<reference evidence="1 2" key="1">
    <citation type="submission" date="2012-08" db="EMBL/GenBank/DDBJ databases">
        <title>Oryza genome evolution.</title>
        <authorList>
            <person name="Wing R.A."/>
        </authorList>
    </citation>
    <scope>NUCLEOTIDE SEQUENCE</scope>
</reference>
<sequence>MRPDRRMPSVEWEPKTLSLEDLKYAREAALYVLSTHSPEEAVQIFTEGLQPVVSISNNFIDSDSDDDGEMFNPGAFVVGHGPAVKRRDVVTAPF</sequence>
<dbReference type="eggNOG" id="ENOG502S8FC">
    <property type="taxonomic scope" value="Eukaryota"/>
</dbReference>
<reference evidence="1" key="3">
    <citation type="submission" date="2015-04" db="UniProtKB">
        <authorList>
            <consortium name="EnsemblPlants"/>
        </authorList>
    </citation>
    <scope>IDENTIFICATION</scope>
</reference>
<accession>A0A0D9XQ67</accession>
<dbReference type="HOGENOM" id="CLU_159717_0_0_1"/>
<proteinExistence type="predicted"/>
<dbReference type="PANTHER" id="PTHR34808">
    <property type="entry name" value="EXPRESSED PROTEIN"/>
    <property type="match status" value="1"/>
</dbReference>
<evidence type="ECO:0000313" key="1">
    <source>
        <dbReference type="EnsemblPlants" id="LPERR11G05620.1"/>
    </source>
</evidence>
<name>A0A0D9XQ67_9ORYZ</name>
<dbReference type="AlphaFoldDB" id="A0A0D9XQ67"/>
<organism evidence="1 2">
    <name type="scientific">Leersia perrieri</name>
    <dbReference type="NCBI Taxonomy" id="77586"/>
    <lineage>
        <taxon>Eukaryota</taxon>
        <taxon>Viridiplantae</taxon>
        <taxon>Streptophyta</taxon>
        <taxon>Embryophyta</taxon>
        <taxon>Tracheophyta</taxon>
        <taxon>Spermatophyta</taxon>
        <taxon>Magnoliopsida</taxon>
        <taxon>Liliopsida</taxon>
        <taxon>Poales</taxon>
        <taxon>Poaceae</taxon>
        <taxon>BOP clade</taxon>
        <taxon>Oryzoideae</taxon>
        <taxon>Oryzeae</taxon>
        <taxon>Oryzinae</taxon>
        <taxon>Leersia</taxon>
    </lineage>
</organism>
<keyword evidence="2" id="KW-1185">Reference proteome</keyword>
<evidence type="ECO:0000313" key="2">
    <source>
        <dbReference type="Proteomes" id="UP000032180"/>
    </source>
</evidence>
<dbReference type="EnsemblPlants" id="LPERR11G05620.1">
    <property type="protein sequence ID" value="LPERR11G05620.1"/>
    <property type="gene ID" value="LPERR11G05620"/>
</dbReference>
<dbReference type="Proteomes" id="UP000032180">
    <property type="component" value="Chromosome 11"/>
</dbReference>
<dbReference type="PANTHER" id="PTHR34808:SF2">
    <property type="entry name" value="EXPRESSED PROTEIN"/>
    <property type="match status" value="1"/>
</dbReference>
<dbReference type="Gramene" id="LPERR11G05620.1">
    <property type="protein sequence ID" value="LPERR11G05620.1"/>
    <property type="gene ID" value="LPERR11G05620"/>
</dbReference>